<dbReference type="SUPFAM" id="SSF52540">
    <property type="entry name" value="P-loop containing nucleoside triphosphate hydrolases"/>
    <property type="match status" value="1"/>
</dbReference>
<proteinExistence type="predicted"/>
<dbReference type="Proteomes" id="UP000264820">
    <property type="component" value="Unplaced"/>
</dbReference>
<evidence type="ECO:0000256" key="2">
    <source>
        <dbReference type="ARBA" id="ARBA00023134"/>
    </source>
</evidence>
<dbReference type="Ensembl" id="ENSHCOT00000001414.1">
    <property type="protein sequence ID" value="ENSHCOP00000022300.1"/>
    <property type="gene ID" value="ENSHCOG00000009900.1"/>
</dbReference>
<keyword evidence="1" id="KW-0547">Nucleotide-binding</keyword>
<keyword evidence="4" id="KW-1185">Reference proteome</keyword>
<evidence type="ECO:0000313" key="3">
    <source>
        <dbReference type="Ensembl" id="ENSHCOP00000022300.1"/>
    </source>
</evidence>
<dbReference type="PANTHER" id="PTHR47977">
    <property type="entry name" value="RAS-RELATED PROTEIN RAB"/>
    <property type="match status" value="1"/>
</dbReference>
<dbReference type="AlphaFoldDB" id="A0A3Q2YTU1"/>
<name>A0A3Q2YTU1_HIPCM</name>
<evidence type="ECO:0000313" key="4">
    <source>
        <dbReference type="Proteomes" id="UP000264820"/>
    </source>
</evidence>
<dbReference type="GeneTree" id="ENSGT00940000166536"/>
<dbReference type="Pfam" id="PF00071">
    <property type="entry name" value="Ras"/>
    <property type="match status" value="1"/>
</dbReference>
<dbReference type="InterPro" id="IPR001806">
    <property type="entry name" value="Small_GTPase"/>
</dbReference>
<dbReference type="GO" id="GO:0005525">
    <property type="term" value="F:GTP binding"/>
    <property type="evidence" value="ECO:0007669"/>
    <property type="project" value="UniProtKB-KW"/>
</dbReference>
<accession>A0A3Q2YTU1</accession>
<dbReference type="InterPro" id="IPR050227">
    <property type="entry name" value="Rab"/>
</dbReference>
<dbReference type="STRING" id="109280.ENSHCOP00000022300"/>
<reference evidence="3" key="1">
    <citation type="submission" date="2025-08" db="UniProtKB">
        <authorList>
            <consortium name="Ensembl"/>
        </authorList>
    </citation>
    <scope>IDENTIFICATION</scope>
</reference>
<keyword evidence="2" id="KW-0342">GTP-binding</keyword>
<dbReference type="GO" id="GO:0003924">
    <property type="term" value="F:GTPase activity"/>
    <property type="evidence" value="ECO:0007669"/>
    <property type="project" value="InterPro"/>
</dbReference>
<dbReference type="InterPro" id="IPR027417">
    <property type="entry name" value="P-loop_NTPase"/>
</dbReference>
<dbReference type="Gene3D" id="3.40.50.300">
    <property type="entry name" value="P-loop containing nucleotide triphosphate hydrolases"/>
    <property type="match status" value="1"/>
</dbReference>
<reference evidence="3" key="2">
    <citation type="submission" date="2025-09" db="UniProtKB">
        <authorList>
            <consortium name="Ensembl"/>
        </authorList>
    </citation>
    <scope>IDENTIFICATION</scope>
</reference>
<organism evidence="3 4">
    <name type="scientific">Hippocampus comes</name>
    <name type="common">Tiger tail seahorse</name>
    <dbReference type="NCBI Taxonomy" id="109280"/>
    <lineage>
        <taxon>Eukaryota</taxon>
        <taxon>Metazoa</taxon>
        <taxon>Chordata</taxon>
        <taxon>Craniata</taxon>
        <taxon>Vertebrata</taxon>
        <taxon>Euteleostomi</taxon>
        <taxon>Actinopterygii</taxon>
        <taxon>Neopterygii</taxon>
        <taxon>Teleostei</taxon>
        <taxon>Neoteleostei</taxon>
        <taxon>Acanthomorphata</taxon>
        <taxon>Syngnathiaria</taxon>
        <taxon>Syngnathiformes</taxon>
        <taxon>Syngnathoidei</taxon>
        <taxon>Syngnathidae</taxon>
        <taxon>Hippocampus</taxon>
    </lineage>
</organism>
<protein>
    <submittedName>
        <fullName evidence="3">RAB34, member RAS oncogene family b</fullName>
    </submittedName>
</protein>
<dbReference type="OMA" id="RLANEMH"/>
<sequence>AIMLPPDKNDRIITRPPKCCSPKAALQTKEVFHSRVKAARQTLRPPRFFRLRSGAARCRWDTAGQERFKCIASTGAQAIIAVFDLTAKTCRLCVRRQWLEDAMKDDDPSGVLLFLVGTKKDLSVAARTSEEIRAEYWAVSAESGAADLFLRVAALSFEADVLRRPEKSAAGNAADVVGESRRYARPTTKRAKRAAYPRK</sequence>
<dbReference type="SMART" id="SM00175">
    <property type="entry name" value="RAB"/>
    <property type="match status" value="1"/>
</dbReference>
<evidence type="ECO:0000256" key="1">
    <source>
        <dbReference type="ARBA" id="ARBA00022741"/>
    </source>
</evidence>